<dbReference type="PANTHER" id="PTHR36120">
    <property type="entry name" value="FUCOSE ISOMERASE"/>
    <property type="match status" value="1"/>
</dbReference>
<dbReference type="EMBL" id="CP002032">
    <property type="protein sequence ID" value="ADH60270.1"/>
    <property type="molecule type" value="Genomic_DNA"/>
</dbReference>
<protein>
    <submittedName>
        <fullName evidence="3">L-fucose isomerase-like protein</fullName>
    </submittedName>
</protein>
<organism evidence="3 4">
    <name type="scientific">Thermoanaerobacter mathranii subsp. mathranii (strain DSM 11426 / CCUG 53645 / CIP 108742 / A3)</name>
    <dbReference type="NCBI Taxonomy" id="583358"/>
    <lineage>
        <taxon>Bacteria</taxon>
        <taxon>Bacillati</taxon>
        <taxon>Bacillota</taxon>
        <taxon>Clostridia</taxon>
        <taxon>Thermoanaerobacterales</taxon>
        <taxon>Thermoanaerobacteraceae</taxon>
        <taxon>Thermoanaerobacter</taxon>
    </lineage>
</organism>
<evidence type="ECO:0000313" key="4">
    <source>
        <dbReference type="Proteomes" id="UP000002064"/>
    </source>
</evidence>
<gene>
    <name evidence="3" type="ordered locus">Tmath_0513</name>
</gene>
<proteinExistence type="predicted"/>
<keyword evidence="2" id="KW-0119">Carbohydrate metabolism</keyword>
<dbReference type="InterPro" id="IPR009015">
    <property type="entry name" value="Fucose_isomerase_N/cen_sf"/>
</dbReference>
<dbReference type="PANTHER" id="PTHR36120:SF2">
    <property type="entry name" value="FUCOSE ISOMERASE"/>
    <property type="match status" value="1"/>
</dbReference>
<keyword evidence="4" id="KW-1185">Reference proteome</keyword>
<evidence type="ECO:0000256" key="1">
    <source>
        <dbReference type="ARBA" id="ARBA00023235"/>
    </source>
</evidence>
<evidence type="ECO:0000256" key="2">
    <source>
        <dbReference type="ARBA" id="ARBA00023277"/>
    </source>
</evidence>
<dbReference type="Proteomes" id="UP000002064">
    <property type="component" value="Chromosome"/>
</dbReference>
<sequence>MSINVIKLASPVHNKKNVEESLKFFSDFLINEFDAKFVDECKENEFTVVWNMTGGTEGIFKKIYKNLRQPIIVLTTDLINSLPAALEILSFIKSQNGKGYIIHGDLREIACEIKKYYKFFTALKKIKEAKIASIGGASEWLIASSIDYIQASKKWGTSFIDIPIDELYNILKNCHGSYDGYFDRAIEVVEPSNEDIRGVHLIYLALKKIIEERKLDAISLKCFDLLKRVNNSSCLALSRLNDEGIIAGCEGDLPATFTMYLVLALTQKKSFMANPSKIDFNKNTIIFAHCTVPTTLVKQYKLRSHFESGIGVGIAGEFEKETVTVVKIGGKNLDKIFVTTGRIISNPTNDQRCRTQIEVEMDNDVREFLKNPIGNHMVIVRGNIKKELNEFMEYVGF</sequence>
<reference evidence="3 4" key="1">
    <citation type="submission" date="2010-05" db="EMBL/GenBank/DDBJ databases">
        <title>Complete sequence of Thermoanaerobacter mathranii subsp. mathranii mathranii str. A3.</title>
        <authorList>
            <consortium name="US DOE Joint Genome Institute"/>
            <person name="Lucas S."/>
            <person name="Copeland A."/>
            <person name="Lapidus A."/>
            <person name="Cheng J.-F."/>
            <person name="Bruce D."/>
            <person name="Goodwin L."/>
            <person name="Pitluck S."/>
            <person name="Held B."/>
            <person name="Detter J.C."/>
            <person name="Han C."/>
            <person name="Tapia R."/>
            <person name="Land M."/>
            <person name="Hauser L."/>
            <person name="Kyrpides N."/>
            <person name="Mikhailova N."/>
            <person name="Zhou J."/>
            <person name="Hemme C."/>
            <person name="Woyke T."/>
        </authorList>
    </citation>
    <scope>NUCLEOTIDE SEQUENCE [LARGE SCALE GENOMIC DNA]</scope>
    <source>
        <strain evidence="3 4">A3</strain>
    </source>
</reference>
<keyword evidence="1" id="KW-0413">Isomerase</keyword>
<evidence type="ECO:0000313" key="3">
    <source>
        <dbReference type="EMBL" id="ADH60270.1"/>
    </source>
</evidence>
<dbReference type="RefSeq" id="WP_013149859.1">
    <property type="nucleotide sequence ID" value="NC_014209.1"/>
</dbReference>
<dbReference type="SUPFAM" id="SSF53743">
    <property type="entry name" value="FucI/AraA N-terminal and middle domains"/>
    <property type="match status" value="1"/>
</dbReference>
<accession>A0ABM5LND2</accession>
<name>A0ABM5LND2_THEM3</name>